<evidence type="ECO:0000256" key="1">
    <source>
        <dbReference type="SAM" id="MobiDB-lite"/>
    </source>
</evidence>
<dbReference type="InterPro" id="IPR003489">
    <property type="entry name" value="RHF/RaiA"/>
</dbReference>
<evidence type="ECO:0000313" key="3">
    <source>
        <dbReference type="Proteomes" id="UP000325684"/>
    </source>
</evidence>
<comment type="caution">
    <text evidence="2">The sequence shown here is derived from an EMBL/GenBank/DDBJ whole genome shotgun (WGS) entry which is preliminary data.</text>
</comment>
<dbReference type="Proteomes" id="UP000325684">
    <property type="component" value="Unassembled WGS sequence"/>
</dbReference>
<gene>
    <name evidence="2" type="primary">raiA</name>
    <name evidence="2" type="ORF">FEZ63_05880</name>
</gene>
<dbReference type="Gene3D" id="3.30.160.100">
    <property type="entry name" value="Ribosome hibernation promotion factor-like"/>
    <property type="match status" value="1"/>
</dbReference>
<organism evidence="2 3">
    <name type="scientific">Microvirga brassicacearum</name>
    <dbReference type="NCBI Taxonomy" id="2580413"/>
    <lineage>
        <taxon>Bacteria</taxon>
        <taxon>Pseudomonadati</taxon>
        <taxon>Pseudomonadota</taxon>
        <taxon>Alphaproteobacteria</taxon>
        <taxon>Hyphomicrobiales</taxon>
        <taxon>Methylobacteriaceae</taxon>
        <taxon>Microvirga</taxon>
    </lineage>
</organism>
<name>A0A5N3PEL2_9HYPH</name>
<dbReference type="InterPro" id="IPR036567">
    <property type="entry name" value="RHF-like"/>
</dbReference>
<dbReference type="EMBL" id="VCMV01000007">
    <property type="protein sequence ID" value="KAB0268153.1"/>
    <property type="molecule type" value="Genomic_DNA"/>
</dbReference>
<feature type="region of interest" description="Disordered" evidence="1">
    <location>
        <begin position="102"/>
        <end position="125"/>
    </location>
</feature>
<dbReference type="OrthoDB" id="8018648at2"/>
<dbReference type="SUPFAM" id="SSF69754">
    <property type="entry name" value="Ribosome binding protein Y (YfiA homologue)"/>
    <property type="match status" value="1"/>
</dbReference>
<reference evidence="2 3" key="1">
    <citation type="journal article" date="2019" name="Microorganisms">
        <title>Genome Insights into the Novel Species Microvirga brassicacearum, a Rapeseed Endophyte with Biotechnological Potential.</title>
        <authorList>
            <person name="Jimenez-Gomez A."/>
            <person name="Saati-Santamaria Z."/>
            <person name="Igual J.M."/>
            <person name="Rivas R."/>
            <person name="Mateos P.F."/>
            <person name="Garcia-Fraile P."/>
        </authorList>
    </citation>
    <scope>NUCLEOTIDE SEQUENCE [LARGE SCALE GENOMIC DNA]</scope>
    <source>
        <strain evidence="2 3">CDVBN77</strain>
    </source>
</reference>
<keyword evidence="3" id="KW-1185">Reference proteome</keyword>
<dbReference type="AlphaFoldDB" id="A0A5N3PEL2"/>
<proteinExistence type="predicted"/>
<accession>A0A5N3PEL2</accession>
<sequence>MEVLMEFDGLDNVITVKSANVDLGQALPQHVRESVLRITEKYFGELVAAPVYFSREGPLFRCAVNLQIGSFKMISAGGLGTDCYQAFNVAIEKAAKQLRRKKRAVRDNRARRPSRTTIPFADARP</sequence>
<evidence type="ECO:0000313" key="2">
    <source>
        <dbReference type="EMBL" id="KAB0268153.1"/>
    </source>
</evidence>
<dbReference type="NCBIfam" id="TIGR00741">
    <property type="entry name" value="yfiA"/>
    <property type="match status" value="1"/>
</dbReference>
<dbReference type="Pfam" id="PF02482">
    <property type="entry name" value="Ribosomal_S30AE"/>
    <property type="match status" value="1"/>
</dbReference>
<protein>
    <submittedName>
        <fullName evidence="2">Ribosome-associated translation inhibitor RaiA</fullName>
    </submittedName>
</protein>